<dbReference type="Gene3D" id="1.10.560.10">
    <property type="entry name" value="GroEL-like equatorial domain"/>
    <property type="match status" value="1"/>
</dbReference>
<dbReference type="InterPro" id="IPR027413">
    <property type="entry name" value="GROEL-like_equatorial_sf"/>
</dbReference>
<evidence type="ECO:0008006" key="5">
    <source>
        <dbReference type="Google" id="ProtNLM"/>
    </source>
</evidence>
<proteinExistence type="inferred from homology"/>
<comment type="similarity">
    <text evidence="1">Belongs to the chaperonin (HSP60) family.</text>
</comment>
<evidence type="ECO:0000256" key="1">
    <source>
        <dbReference type="ARBA" id="ARBA00006607"/>
    </source>
</evidence>
<dbReference type="Pfam" id="PF00118">
    <property type="entry name" value="Cpn60_TCP1"/>
    <property type="match status" value="1"/>
</dbReference>
<keyword evidence="2" id="KW-0143">Chaperone</keyword>
<accession>A0A8J3IQU9</accession>
<gene>
    <name evidence="3" type="ORF">KSF_046690</name>
</gene>
<reference evidence="3" key="1">
    <citation type="submission" date="2020-10" db="EMBL/GenBank/DDBJ databases">
        <title>Taxonomic study of unclassified bacteria belonging to the class Ktedonobacteria.</title>
        <authorList>
            <person name="Yabe S."/>
            <person name="Wang C.M."/>
            <person name="Zheng Y."/>
            <person name="Sakai Y."/>
            <person name="Cavaletti L."/>
            <person name="Monciardini P."/>
            <person name="Donadio S."/>
        </authorList>
    </citation>
    <scope>NUCLEOTIDE SEQUENCE</scope>
    <source>
        <strain evidence="3">ID150040</strain>
    </source>
</reference>
<keyword evidence="4" id="KW-1185">Reference proteome</keyword>
<dbReference type="AlphaFoldDB" id="A0A8J3IQU9"/>
<evidence type="ECO:0000313" key="3">
    <source>
        <dbReference type="EMBL" id="GHO94621.1"/>
    </source>
</evidence>
<organism evidence="3 4">
    <name type="scientific">Reticulibacter mediterranei</name>
    <dbReference type="NCBI Taxonomy" id="2778369"/>
    <lineage>
        <taxon>Bacteria</taxon>
        <taxon>Bacillati</taxon>
        <taxon>Chloroflexota</taxon>
        <taxon>Ktedonobacteria</taxon>
        <taxon>Ktedonobacterales</taxon>
        <taxon>Reticulibacteraceae</taxon>
        <taxon>Reticulibacter</taxon>
    </lineage>
</organism>
<dbReference type="PANTHER" id="PTHR45633">
    <property type="entry name" value="60 KDA HEAT SHOCK PROTEIN, MITOCHONDRIAL"/>
    <property type="match status" value="1"/>
</dbReference>
<name>A0A8J3IQU9_9CHLR</name>
<evidence type="ECO:0000313" key="4">
    <source>
        <dbReference type="Proteomes" id="UP000597444"/>
    </source>
</evidence>
<dbReference type="GO" id="GO:0005524">
    <property type="term" value="F:ATP binding"/>
    <property type="evidence" value="ECO:0007669"/>
    <property type="project" value="InterPro"/>
</dbReference>
<dbReference type="InterPro" id="IPR002423">
    <property type="entry name" value="Cpn60/GroEL/TCP-1"/>
</dbReference>
<dbReference type="GO" id="GO:0140662">
    <property type="term" value="F:ATP-dependent protein folding chaperone"/>
    <property type="evidence" value="ECO:0007669"/>
    <property type="project" value="InterPro"/>
</dbReference>
<dbReference type="InterPro" id="IPR001844">
    <property type="entry name" value="Cpn60/GroEL"/>
</dbReference>
<sequence>MLDNLDLQGDERTGVDILRRALNEPTRHLAVNGGKDGSVVVDGVCRAQKEQRNDHYGHNVLADAYVDLVKAGIFDPAKVTRSALQNVASIAAMILTTEALVTGIPKKEKPAAPADMPEY</sequence>
<dbReference type="EMBL" id="BNJK01000001">
    <property type="protein sequence ID" value="GHO94621.1"/>
    <property type="molecule type" value="Genomic_DNA"/>
</dbReference>
<evidence type="ECO:0000256" key="2">
    <source>
        <dbReference type="ARBA" id="ARBA00023186"/>
    </source>
</evidence>
<comment type="caution">
    <text evidence="3">The sequence shown here is derived from an EMBL/GenBank/DDBJ whole genome shotgun (WGS) entry which is preliminary data.</text>
</comment>
<protein>
    <recommendedName>
        <fullName evidence="5">Molecular chaperone GroEL</fullName>
    </recommendedName>
</protein>
<dbReference type="GO" id="GO:0042026">
    <property type="term" value="P:protein refolding"/>
    <property type="evidence" value="ECO:0007669"/>
    <property type="project" value="InterPro"/>
</dbReference>
<dbReference type="SUPFAM" id="SSF48592">
    <property type="entry name" value="GroEL equatorial domain-like"/>
    <property type="match status" value="1"/>
</dbReference>
<dbReference type="Proteomes" id="UP000597444">
    <property type="component" value="Unassembled WGS sequence"/>
</dbReference>